<dbReference type="InterPro" id="IPR051712">
    <property type="entry name" value="ARTD-AVP"/>
</dbReference>
<dbReference type="PANTHER" id="PTHR45740:SF2">
    <property type="entry name" value="POLY [ADP-RIBOSE] POLYMERASE"/>
    <property type="match status" value="1"/>
</dbReference>
<evidence type="ECO:0000313" key="5">
    <source>
        <dbReference type="Proteomes" id="UP001642484"/>
    </source>
</evidence>
<evidence type="ECO:0000256" key="1">
    <source>
        <dbReference type="RuleBase" id="RU362114"/>
    </source>
</evidence>
<keyword evidence="1" id="KW-0328">Glycosyltransferase</keyword>
<name>A0ABP0HKB7_9DINO</name>
<evidence type="ECO:0000259" key="3">
    <source>
        <dbReference type="PROSITE" id="PS51059"/>
    </source>
</evidence>
<keyword evidence="1" id="KW-0808">Transferase</keyword>
<dbReference type="SUPFAM" id="SSF56399">
    <property type="entry name" value="ADP-ribosylation"/>
    <property type="match status" value="1"/>
</dbReference>
<dbReference type="Gene3D" id="3.90.228.10">
    <property type="match status" value="1"/>
</dbReference>
<dbReference type="InterPro" id="IPR012317">
    <property type="entry name" value="Poly(ADP-ribose)pol_cat_dom"/>
</dbReference>
<feature type="coiled-coil region" evidence="2">
    <location>
        <begin position="110"/>
        <end position="169"/>
    </location>
</feature>
<keyword evidence="5" id="KW-1185">Reference proteome</keyword>
<keyword evidence="1" id="KW-0520">NAD</keyword>
<protein>
    <recommendedName>
        <fullName evidence="1">Poly [ADP-ribose] polymerase</fullName>
        <shortName evidence="1">PARP</shortName>
        <ecNumber evidence="1">2.4.2.-</ecNumber>
    </recommendedName>
</protein>
<proteinExistence type="predicted"/>
<dbReference type="Pfam" id="PF00644">
    <property type="entry name" value="PARP"/>
    <property type="match status" value="1"/>
</dbReference>
<dbReference type="EMBL" id="CAXAMN010000780">
    <property type="protein sequence ID" value="CAK8990658.1"/>
    <property type="molecule type" value="Genomic_DNA"/>
</dbReference>
<evidence type="ECO:0000256" key="2">
    <source>
        <dbReference type="SAM" id="Coils"/>
    </source>
</evidence>
<accession>A0ABP0HKB7</accession>
<evidence type="ECO:0000313" key="4">
    <source>
        <dbReference type="EMBL" id="CAK8990658.1"/>
    </source>
</evidence>
<keyword evidence="2" id="KW-0175">Coiled coil</keyword>
<dbReference type="Proteomes" id="UP001642484">
    <property type="component" value="Unassembled WGS sequence"/>
</dbReference>
<feature type="domain" description="PARP catalytic" evidence="3">
    <location>
        <begin position="187"/>
        <end position="418"/>
    </location>
</feature>
<dbReference type="PANTHER" id="PTHR45740">
    <property type="entry name" value="POLY [ADP-RIBOSE] POLYMERASE"/>
    <property type="match status" value="1"/>
</dbReference>
<comment type="caution">
    <text evidence="4">The sequence shown here is derived from an EMBL/GenBank/DDBJ whole genome shotgun (WGS) entry which is preliminary data.</text>
</comment>
<dbReference type="EC" id="2.4.2.-" evidence="1"/>
<gene>
    <name evidence="4" type="ORF">CCMP2556_LOCUS2136</name>
</gene>
<sequence length="418" mass="46406">MGDESVCLGTFGEAAPQIGLRLVPGDGASTFAKKGTFLAELSKASPVELLLPKLTELLGVPCNAVTLMHEGRTLDTEKSLTENEITIPGARARREGEKVLLCFDTKFDVMQGVEEENKKQKEAEEEEQKRQLRLQLEQQMREKKAREEIEREEERHKKANRANELFEEQIATQVGVNREQYELILRNPDPDVKKPRHFLQRLVPEQERALMQLLSASGGGGGGTVWAYEVHHQELRERYERAKQGLQADAANIKRMESSTTNSLLKQTDLGFLGPFDPSVNEFCLWHGTARLEGAGGICANGFDIAYVGSAVGTAWGHGFYFADSASTSMGYTGGGVRVTEVHSRVKIMFLCRVLCGRIRELSTAPSQEQKEELTAKCLGPGGVFGPKSEVHSIYGGRFCYVCAHNHQVYPQIVMFVS</sequence>
<reference evidence="4 5" key="1">
    <citation type="submission" date="2024-02" db="EMBL/GenBank/DDBJ databases">
        <authorList>
            <person name="Chen Y."/>
            <person name="Shah S."/>
            <person name="Dougan E. K."/>
            <person name="Thang M."/>
            <person name="Chan C."/>
        </authorList>
    </citation>
    <scope>NUCLEOTIDE SEQUENCE [LARGE SCALE GENOMIC DNA]</scope>
</reference>
<dbReference type="PROSITE" id="PS51059">
    <property type="entry name" value="PARP_CATALYTIC"/>
    <property type="match status" value="1"/>
</dbReference>
<organism evidence="4 5">
    <name type="scientific">Durusdinium trenchii</name>
    <dbReference type="NCBI Taxonomy" id="1381693"/>
    <lineage>
        <taxon>Eukaryota</taxon>
        <taxon>Sar</taxon>
        <taxon>Alveolata</taxon>
        <taxon>Dinophyceae</taxon>
        <taxon>Suessiales</taxon>
        <taxon>Symbiodiniaceae</taxon>
        <taxon>Durusdinium</taxon>
    </lineage>
</organism>